<keyword evidence="2" id="KW-0812">Transmembrane</keyword>
<feature type="transmembrane region" description="Helical" evidence="2">
    <location>
        <begin position="129"/>
        <end position="150"/>
    </location>
</feature>
<evidence type="ECO:0000259" key="5">
    <source>
        <dbReference type="PROSITE" id="PS50887"/>
    </source>
</evidence>
<dbReference type="GO" id="GO:0006355">
    <property type="term" value="P:regulation of DNA-templated transcription"/>
    <property type="evidence" value="ECO:0007669"/>
    <property type="project" value="InterPro"/>
</dbReference>
<gene>
    <name evidence="6" type="ORF">SAMN05216505_12056</name>
</gene>
<dbReference type="InterPro" id="IPR029787">
    <property type="entry name" value="Nucleotide_cyclase"/>
</dbReference>
<dbReference type="Pfam" id="PF00989">
    <property type="entry name" value="PAS"/>
    <property type="match status" value="1"/>
</dbReference>
<evidence type="ECO:0000256" key="2">
    <source>
        <dbReference type="SAM" id="Phobius"/>
    </source>
</evidence>
<feature type="region of interest" description="Disordered" evidence="1">
    <location>
        <begin position="1"/>
        <end position="25"/>
    </location>
</feature>
<feature type="transmembrane region" description="Helical" evidence="2">
    <location>
        <begin position="357"/>
        <end position="378"/>
    </location>
</feature>
<dbReference type="Pfam" id="PF00563">
    <property type="entry name" value="EAL"/>
    <property type="match status" value="1"/>
</dbReference>
<dbReference type="Proteomes" id="UP000182100">
    <property type="component" value="Unassembled WGS sequence"/>
</dbReference>
<dbReference type="Pfam" id="PF00990">
    <property type="entry name" value="GGDEF"/>
    <property type="match status" value="1"/>
</dbReference>
<dbReference type="SMART" id="SM00091">
    <property type="entry name" value="PAS"/>
    <property type="match status" value="1"/>
</dbReference>
<dbReference type="Gene3D" id="3.30.450.20">
    <property type="entry name" value="PAS domain"/>
    <property type="match status" value="1"/>
</dbReference>
<dbReference type="InterPro" id="IPR001633">
    <property type="entry name" value="EAL_dom"/>
</dbReference>
<dbReference type="InterPro" id="IPR035965">
    <property type="entry name" value="PAS-like_dom_sf"/>
</dbReference>
<dbReference type="SUPFAM" id="SSF55073">
    <property type="entry name" value="Nucleotide cyclase"/>
    <property type="match status" value="1"/>
</dbReference>
<proteinExistence type="predicted"/>
<dbReference type="InterPro" id="IPR000014">
    <property type="entry name" value="PAS"/>
</dbReference>
<dbReference type="CDD" id="cd01949">
    <property type="entry name" value="GGDEF"/>
    <property type="match status" value="1"/>
</dbReference>
<dbReference type="InterPro" id="IPR000160">
    <property type="entry name" value="GGDEF_dom"/>
</dbReference>
<evidence type="ECO:0000256" key="1">
    <source>
        <dbReference type="SAM" id="MobiDB-lite"/>
    </source>
</evidence>
<feature type="transmembrane region" description="Helical" evidence="2">
    <location>
        <begin position="200"/>
        <end position="218"/>
    </location>
</feature>
<evidence type="ECO:0000259" key="4">
    <source>
        <dbReference type="PROSITE" id="PS50883"/>
    </source>
</evidence>
<dbReference type="InterPro" id="IPR013767">
    <property type="entry name" value="PAS_fold"/>
</dbReference>
<evidence type="ECO:0000313" key="6">
    <source>
        <dbReference type="EMBL" id="SDE20114.1"/>
    </source>
</evidence>
<dbReference type="SMART" id="SM00052">
    <property type="entry name" value="EAL"/>
    <property type="match status" value="1"/>
</dbReference>
<feature type="transmembrane region" description="Helical" evidence="2">
    <location>
        <begin position="36"/>
        <end position="57"/>
    </location>
</feature>
<dbReference type="SUPFAM" id="SSF141868">
    <property type="entry name" value="EAL domain-like"/>
    <property type="match status" value="1"/>
</dbReference>
<feature type="transmembrane region" description="Helical" evidence="2">
    <location>
        <begin position="97"/>
        <end position="117"/>
    </location>
</feature>
<dbReference type="RefSeq" id="WP_074995649.1">
    <property type="nucleotide sequence ID" value="NZ_FMZK01000020.1"/>
</dbReference>
<dbReference type="EMBL" id="FMZK01000020">
    <property type="protein sequence ID" value="SDE20114.1"/>
    <property type="molecule type" value="Genomic_DNA"/>
</dbReference>
<feature type="domain" description="EAL" evidence="4">
    <location>
        <begin position="742"/>
        <end position="996"/>
    </location>
</feature>
<organism evidence="6 7">
    <name type="scientific">Streptomyces prasinopilosus</name>
    <dbReference type="NCBI Taxonomy" id="67344"/>
    <lineage>
        <taxon>Bacteria</taxon>
        <taxon>Bacillati</taxon>
        <taxon>Actinomycetota</taxon>
        <taxon>Actinomycetes</taxon>
        <taxon>Kitasatosporales</taxon>
        <taxon>Streptomycetaceae</taxon>
        <taxon>Streptomyces</taxon>
    </lineage>
</organism>
<dbReference type="PROSITE" id="PS50887">
    <property type="entry name" value="GGDEF"/>
    <property type="match status" value="1"/>
</dbReference>
<dbReference type="NCBIfam" id="TIGR00254">
    <property type="entry name" value="GGDEF"/>
    <property type="match status" value="1"/>
</dbReference>
<dbReference type="CDD" id="cd01948">
    <property type="entry name" value="EAL"/>
    <property type="match status" value="1"/>
</dbReference>
<dbReference type="SMART" id="SM00267">
    <property type="entry name" value="GGDEF"/>
    <property type="match status" value="1"/>
</dbReference>
<feature type="domain" description="GGDEF" evidence="5">
    <location>
        <begin position="595"/>
        <end position="733"/>
    </location>
</feature>
<dbReference type="InterPro" id="IPR043128">
    <property type="entry name" value="Rev_trsase/Diguanyl_cyclase"/>
</dbReference>
<dbReference type="NCBIfam" id="TIGR00229">
    <property type="entry name" value="sensory_box"/>
    <property type="match status" value="1"/>
</dbReference>
<dbReference type="InterPro" id="IPR052155">
    <property type="entry name" value="Biofilm_reg_signaling"/>
</dbReference>
<dbReference type="SUPFAM" id="SSF55785">
    <property type="entry name" value="PYP-like sensor domain (PAS domain)"/>
    <property type="match status" value="1"/>
</dbReference>
<keyword evidence="7" id="KW-1185">Reference proteome</keyword>
<dbReference type="Gene3D" id="3.20.20.450">
    <property type="entry name" value="EAL domain"/>
    <property type="match status" value="1"/>
</dbReference>
<dbReference type="CDD" id="cd00130">
    <property type="entry name" value="PAS"/>
    <property type="match status" value="1"/>
</dbReference>
<keyword evidence="2" id="KW-1133">Transmembrane helix</keyword>
<keyword evidence="2" id="KW-0472">Membrane</keyword>
<reference evidence="7" key="1">
    <citation type="submission" date="2016-10" db="EMBL/GenBank/DDBJ databases">
        <authorList>
            <person name="Varghese N."/>
            <person name="Submissions S."/>
        </authorList>
    </citation>
    <scope>NUCLEOTIDE SEQUENCE [LARGE SCALE GENOMIC DNA]</scope>
    <source>
        <strain evidence="7">CGMCC 4.3504</strain>
    </source>
</reference>
<feature type="domain" description="PAS" evidence="3">
    <location>
        <begin position="423"/>
        <end position="493"/>
    </location>
</feature>
<feature type="transmembrane region" description="Helical" evidence="2">
    <location>
        <begin position="157"/>
        <end position="180"/>
    </location>
</feature>
<dbReference type="PANTHER" id="PTHR44757:SF2">
    <property type="entry name" value="BIOFILM ARCHITECTURE MAINTENANCE PROTEIN MBAA"/>
    <property type="match status" value="1"/>
</dbReference>
<feature type="compositionally biased region" description="Pro residues" evidence="1">
    <location>
        <begin position="327"/>
        <end position="338"/>
    </location>
</feature>
<dbReference type="InterPro" id="IPR035919">
    <property type="entry name" value="EAL_sf"/>
</dbReference>
<name>A0A1G7AZ00_9ACTN</name>
<dbReference type="PANTHER" id="PTHR44757">
    <property type="entry name" value="DIGUANYLATE CYCLASE DGCP"/>
    <property type="match status" value="1"/>
</dbReference>
<feature type="transmembrane region" description="Helical" evidence="2">
    <location>
        <begin position="230"/>
        <end position="250"/>
    </location>
</feature>
<sequence>MSAPAPATTLDGAAREHPVPEALPPRPSAVERRQGLVPQLVLAVVCAAYAIGAAFGWGSEQLALVMGDFGLSAAAAAAAVSCFLYARGRRVRFRTAWLLFGISSTMASLGNLIWGWYEVVLGLPVPSPSYADLFFLCFAPPAIVGLLVLARRPVTKAGWVCLGLDAWLIGGSLLTLAWSLALAQTAQAGGEDVAHTALSLAYPLLDIALVSVVLALHFRRSAVTRSAVNTAIGALALTVLCDALFTSPLLHHTYRSGQLLDAGWFAGSLLLAYAPWTRPRGVRPGDEGHTRVVREHLPGQHGGPNPWTIGHPAPLADDPAHLTAPGPLRPPYPHPPYLRHPAAPGTERDRYPVSRPIAGSLGALAPYLAAAVCTLSILYTVLNGRSVDRVVLFTGGTVVLALVVRQGIMLLDNITLTQELAHKENHFRSLVQGSSDVIMIAAPSGILRYVSPAAAGVYGRPAEELVGTELAQLIHPEDLGSVVHEVRRFLAASPVEEPTTRIECRFRSGGGGTSRSGEAGSGGGWLNVESTVNRHHGGLIFNSRDVTERVRLQAQLQHNAEHDPLTDLPNRALFTRRVQQALSGRRASDRGAALRGTAVLFIDLDGFKAVNDTIGHQAGDELLIHAARRLRDAVRKGDTASRLGGDEFAALIVGDGTRDREARERHILELADRLRVTLSQPYLIDGNDVRVNASIGVAFAEPALGAGELLRNADLAMYRAKAAGKGRVELYRPQMQQDVARRAELATRLRAALHDGEFALLHQPVVSLQDGRITSVCAQARWRSSQGVLFTPAEFLRVAEDSEKTAELGRWLLEEAVEQAAERQATGAAVPVAVRIGARRLLDRSLPLGSIEALLTRYGLPSGSLVVEVAEADARVCLDELERRLTALKRVGVRIALDGFGNGCAAITALRRLPVDVLKLDRTLVEGVVESARLHKITGGLLRIAGDLGMQSVAEGVDLPEQVVALRAMGCTHGQGMAFSAPLDEYRLRRALRAGRYPVPDGPAEPVYAGGAPGVSNSPGGYASGMASMLRNGVVLRSHDETPVPPT</sequence>
<evidence type="ECO:0000259" key="3">
    <source>
        <dbReference type="PROSITE" id="PS50112"/>
    </source>
</evidence>
<protein>
    <submittedName>
        <fullName evidence="6">PAS domain S-box-containing protein/diguanylate cyclase (GGDEF) domain-containing protein</fullName>
    </submittedName>
</protein>
<accession>A0A1G7AZ00</accession>
<feature type="transmembrane region" description="Helical" evidence="2">
    <location>
        <begin position="390"/>
        <end position="411"/>
    </location>
</feature>
<evidence type="ECO:0000313" key="7">
    <source>
        <dbReference type="Proteomes" id="UP000182100"/>
    </source>
</evidence>
<dbReference type="STRING" id="67344.SAMN05216505_12056"/>
<dbReference type="Gene3D" id="3.30.70.270">
    <property type="match status" value="1"/>
</dbReference>
<feature type="region of interest" description="Disordered" evidence="1">
    <location>
        <begin position="320"/>
        <end position="351"/>
    </location>
</feature>
<dbReference type="AlphaFoldDB" id="A0A1G7AZ00"/>
<dbReference type="PROSITE" id="PS50112">
    <property type="entry name" value="PAS"/>
    <property type="match status" value="1"/>
</dbReference>
<dbReference type="PROSITE" id="PS50883">
    <property type="entry name" value="EAL"/>
    <property type="match status" value="1"/>
</dbReference>
<feature type="transmembrane region" description="Helical" evidence="2">
    <location>
        <begin position="63"/>
        <end position="85"/>
    </location>
</feature>